<evidence type="ECO:0000313" key="4">
    <source>
        <dbReference type="Proteomes" id="UP000198221"/>
    </source>
</evidence>
<feature type="transmembrane region" description="Helical" evidence="2">
    <location>
        <begin position="89"/>
        <end position="110"/>
    </location>
</feature>
<feature type="transmembrane region" description="Helical" evidence="2">
    <location>
        <begin position="220"/>
        <end position="240"/>
    </location>
</feature>
<proteinExistence type="predicted"/>
<dbReference type="Proteomes" id="UP000198221">
    <property type="component" value="Chromosome I"/>
</dbReference>
<dbReference type="EMBL" id="LT607754">
    <property type="protein sequence ID" value="SCG70772.1"/>
    <property type="molecule type" value="Genomic_DNA"/>
</dbReference>
<sequence>MPEQSPSGTELSDPEQGDTMVSPETYLRGGDGMLPSALSGIDVVWIGGLVAACTGTALAVVGLALPWGLVRSNSRSGAVPVYLTDFGPALAPATAALLVTSAMCAGVCFASRSRLGAILRMVNVVISTLWIFLVLAATTYLARGLTMNLVDPLTGVALTVTVQSTTPSTGAILYDFGTMLLVGGAVAAVRLPGPPGLPIQHPSMPRFAAQLAATRARLRWVMTVLAFGLAVTSIALPWYRQFAPLNESETAPIMVTVHDLHVWLGTYRIGLIACILLYAGALVASQSATARTTAALRAIGMMASAAVVAVLSVGLAALWRGSAVRQGRAEYVNNALHVGPGYFFALAAMIALLVGIALVGPVIPQRPAAPAEVATSPVDADDQ</sequence>
<feature type="transmembrane region" description="Helical" evidence="2">
    <location>
        <begin position="171"/>
        <end position="191"/>
    </location>
</feature>
<keyword evidence="4" id="KW-1185">Reference proteome</keyword>
<feature type="transmembrane region" description="Helical" evidence="2">
    <location>
        <begin position="43"/>
        <end position="69"/>
    </location>
</feature>
<name>A0A1C5JJN4_9ACTN</name>
<feature type="transmembrane region" description="Helical" evidence="2">
    <location>
        <begin position="339"/>
        <end position="359"/>
    </location>
</feature>
<evidence type="ECO:0000256" key="1">
    <source>
        <dbReference type="SAM" id="MobiDB-lite"/>
    </source>
</evidence>
<feature type="transmembrane region" description="Helical" evidence="2">
    <location>
        <begin position="260"/>
        <end position="283"/>
    </location>
</feature>
<keyword evidence="2" id="KW-1133">Transmembrane helix</keyword>
<keyword evidence="2" id="KW-0812">Transmembrane</keyword>
<dbReference type="AlphaFoldDB" id="A0A1C5JJN4"/>
<gene>
    <name evidence="3" type="ORF">GA0070613_4813</name>
</gene>
<organism evidence="3 4">
    <name type="scientific">Micromonospora inositola</name>
    <dbReference type="NCBI Taxonomy" id="47865"/>
    <lineage>
        <taxon>Bacteria</taxon>
        <taxon>Bacillati</taxon>
        <taxon>Actinomycetota</taxon>
        <taxon>Actinomycetes</taxon>
        <taxon>Micromonosporales</taxon>
        <taxon>Micromonosporaceae</taxon>
        <taxon>Micromonospora</taxon>
    </lineage>
</organism>
<feature type="transmembrane region" description="Helical" evidence="2">
    <location>
        <begin position="122"/>
        <end position="142"/>
    </location>
</feature>
<accession>A0A1C5JJN4</accession>
<keyword evidence="2" id="KW-0472">Membrane</keyword>
<feature type="region of interest" description="Disordered" evidence="1">
    <location>
        <begin position="1"/>
        <end position="24"/>
    </location>
</feature>
<evidence type="ECO:0000256" key="2">
    <source>
        <dbReference type="SAM" id="Phobius"/>
    </source>
</evidence>
<reference evidence="4" key="1">
    <citation type="submission" date="2016-06" db="EMBL/GenBank/DDBJ databases">
        <authorList>
            <person name="Varghese N."/>
            <person name="Submissions Spin"/>
        </authorList>
    </citation>
    <scope>NUCLEOTIDE SEQUENCE [LARGE SCALE GENOMIC DNA]</scope>
    <source>
        <strain evidence="4">DSM 43819</strain>
    </source>
</reference>
<evidence type="ECO:0000313" key="3">
    <source>
        <dbReference type="EMBL" id="SCG70772.1"/>
    </source>
</evidence>
<protein>
    <submittedName>
        <fullName evidence="3">Uncharacterized protein</fullName>
    </submittedName>
</protein>
<feature type="compositionally biased region" description="Polar residues" evidence="1">
    <location>
        <begin position="1"/>
        <end position="10"/>
    </location>
</feature>
<feature type="transmembrane region" description="Helical" evidence="2">
    <location>
        <begin position="295"/>
        <end position="319"/>
    </location>
</feature>